<keyword evidence="4" id="KW-1185">Reference proteome</keyword>
<dbReference type="OMA" id="YGMSDTN"/>
<dbReference type="AlphaFoldDB" id="M7T0I3"/>
<keyword evidence="3" id="KW-0378">Hydrolase</keyword>
<feature type="domain" description="Amidase" evidence="2">
    <location>
        <begin position="115"/>
        <end position="529"/>
    </location>
</feature>
<dbReference type="PANTHER" id="PTHR11895:SF67">
    <property type="entry name" value="AMIDASE DOMAIN-CONTAINING PROTEIN"/>
    <property type="match status" value="1"/>
</dbReference>
<dbReference type="InterPro" id="IPR036928">
    <property type="entry name" value="AS_sf"/>
</dbReference>
<gene>
    <name evidence="3" type="ORF">UCREL1_502</name>
</gene>
<dbReference type="HOGENOM" id="CLU_009600_0_2_1"/>
<dbReference type="Proteomes" id="UP000012174">
    <property type="component" value="Unassembled WGS sequence"/>
</dbReference>
<dbReference type="SUPFAM" id="SSF75304">
    <property type="entry name" value="Amidase signature (AS) enzymes"/>
    <property type="match status" value="1"/>
</dbReference>
<organism evidence="3 4">
    <name type="scientific">Eutypa lata (strain UCR-EL1)</name>
    <name type="common">Grapevine dieback disease fungus</name>
    <name type="synonym">Eutypa armeniacae</name>
    <dbReference type="NCBI Taxonomy" id="1287681"/>
    <lineage>
        <taxon>Eukaryota</taxon>
        <taxon>Fungi</taxon>
        <taxon>Dikarya</taxon>
        <taxon>Ascomycota</taxon>
        <taxon>Pezizomycotina</taxon>
        <taxon>Sordariomycetes</taxon>
        <taxon>Xylariomycetidae</taxon>
        <taxon>Xylariales</taxon>
        <taxon>Diatrypaceae</taxon>
        <taxon>Eutypa</taxon>
    </lineage>
</organism>
<dbReference type="GO" id="GO:0016787">
    <property type="term" value="F:hydrolase activity"/>
    <property type="evidence" value="ECO:0007669"/>
    <property type="project" value="UniProtKB-KW"/>
</dbReference>
<name>M7T0I3_EUTLA</name>
<dbReference type="eggNOG" id="KOG1211">
    <property type="taxonomic scope" value="Eukaryota"/>
</dbReference>
<dbReference type="InterPro" id="IPR023631">
    <property type="entry name" value="Amidase_dom"/>
</dbReference>
<dbReference type="InterPro" id="IPR000120">
    <property type="entry name" value="Amidase"/>
</dbReference>
<feature type="signal peptide" evidence="1">
    <location>
        <begin position="1"/>
        <end position="18"/>
    </location>
</feature>
<proteinExistence type="predicted"/>
<accession>M7T0I3</accession>
<reference evidence="4" key="1">
    <citation type="journal article" date="2013" name="Genome Announc.">
        <title>Draft genome sequence of the grapevine dieback fungus Eutypa lata UCR-EL1.</title>
        <authorList>
            <person name="Blanco-Ulate B."/>
            <person name="Rolshausen P.E."/>
            <person name="Cantu D."/>
        </authorList>
    </citation>
    <scope>NUCLEOTIDE SEQUENCE [LARGE SCALE GENOMIC DNA]</scope>
    <source>
        <strain evidence="4">UCR-EL1</strain>
    </source>
</reference>
<dbReference type="PANTHER" id="PTHR11895">
    <property type="entry name" value="TRANSAMIDASE"/>
    <property type="match status" value="1"/>
</dbReference>
<evidence type="ECO:0000313" key="3">
    <source>
        <dbReference type="EMBL" id="EMR72419.1"/>
    </source>
</evidence>
<dbReference type="Pfam" id="PF01425">
    <property type="entry name" value="Amidase"/>
    <property type="match status" value="1"/>
</dbReference>
<protein>
    <submittedName>
        <fullName evidence="3">Putative n-acylethanolamine amidohydrolase protein</fullName>
    </submittedName>
</protein>
<evidence type="ECO:0000259" key="2">
    <source>
        <dbReference type="Pfam" id="PF01425"/>
    </source>
</evidence>
<dbReference type="KEGG" id="ela:UCREL1_502"/>
<evidence type="ECO:0000313" key="4">
    <source>
        <dbReference type="Proteomes" id="UP000012174"/>
    </source>
</evidence>
<dbReference type="Gene3D" id="3.90.1300.10">
    <property type="entry name" value="Amidase signature (AS) domain"/>
    <property type="match status" value="1"/>
</dbReference>
<keyword evidence="1" id="KW-0732">Signal</keyword>
<dbReference type="OrthoDB" id="421993at2759"/>
<dbReference type="EMBL" id="KB705457">
    <property type="protein sequence ID" value="EMR72419.1"/>
    <property type="molecule type" value="Genomic_DNA"/>
</dbReference>
<feature type="chain" id="PRO_5004085307" evidence="1">
    <location>
        <begin position="19"/>
        <end position="564"/>
    </location>
</feature>
<dbReference type="STRING" id="1287681.M7T0I3"/>
<evidence type="ECO:0000256" key="1">
    <source>
        <dbReference type="SAM" id="SignalP"/>
    </source>
</evidence>
<sequence>MRGWTLIIAANLITRSSAIAKMTWANAKLGVANKIAELNDYTPRLEPIVTPLVTDSSAPTKAELTDDLYQRQPEDLSGRFYSAADYHELYEAGKLTPLQVAKALLPLTTGGKYKNAWAVTNEDVVLAAAKASTERYANGKPLGILDGVPIGAKEDIDAEGYISYVGLSYDPTSPFFKPAKKTVWPLAQLQAAGAVLIGKLAMHELGTDISGCNPRRGTPVNWNNPAYYPGGSSSGAGSAICAGLVPLALGTDAGGSNRIPATFCGIYGLKPTLHRTHTMKSAVCVIGPLAANVSDLTIAYRLMSAPNPDDAVQGAFASSVPPSPAAKKTIGICSAWFDQASPAVLEATRKAVSYLVDELDYELVEITIPYLEEGQYAHNGWALAESVNNMRDPAVQPFDPLSVVNYCNKVLLSIGACTSGADMFKYAQLRQLLMEHLAFLFAKHPGLLILTPTAPEAGWRIHPGDGAYGFSDGNVTIRNMMYVWLANSTGCPAVSCPVGYADPEPGSGSGKLPIGLMAMAEWGAEEQLLAWARETEDYLHGGSGGRRRPEEWADVVKLAGEVEE</sequence>